<evidence type="ECO:0000313" key="2">
    <source>
        <dbReference type="EMBL" id="TDQ69500.1"/>
    </source>
</evidence>
<dbReference type="InterPro" id="IPR004360">
    <property type="entry name" value="Glyas_Fos-R_dOase_dom"/>
</dbReference>
<dbReference type="EMBL" id="SNYS01000007">
    <property type="protein sequence ID" value="TDQ69500.1"/>
    <property type="molecule type" value="Genomic_DNA"/>
</dbReference>
<dbReference type="RefSeq" id="WP_133517352.1">
    <property type="nucleotide sequence ID" value="NZ_JAHDUW010000002.1"/>
</dbReference>
<keyword evidence="3" id="KW-1185">Reference proteome</keyword>
<evidence type="ECO:0000313" key="3">
    <source>
        <dbReference type="Proteomes" id="UP000294855"/>
    </source>
</evidence>
<feature type="domain" description="VOC" evidence="1">
    <location>
        <begin position="1"/>
        <end position="125"/>
    </location>
</feature>
<protein>
    <submittedName>
        <fullName evidence="2">PhnB protein</fullName>
    </submittedName>
</protein>
<dbReference type="CDD" id="cd07246">
    <property type="entry name" value="VOC_like"/>
    <property type="match status" value="1"/>
</dbReference>
<gene>
    <name evidence="2" type="ORF">C7391_0832</name>
</gene>
<sequence>MIGVEIDMIVSDSLKALELYEKIFEVQRIEATDLEKGLNEAVFTIYGTRFHLLDENPAYGMIAAKPEETKAIWFNIIVPDIAETFKKATDAGCTVIQPMTEMEEMGVINAMFSDAFGTVWMLHQIVKEVSYEDRVKAMENMK</sequence>
<dbReference type="Gene3D" id="3.10.180.10">
    <property type="entry name" value="2,3-Dihydroxybiphenyl 1,2-Dioxygenase, domain 1"/>
    <property type="match status" value="1"/>
</dbReference>
<dbReference type="InterPro" id="IPR037523">
    <property type="entry name" value="VOC_core"/>
</dbReference>
<dbReference type="SUPFAM" id="SSF54593">
    <property type="entry name" value="Glyoxalase/Bleomycin resistance protein/Dihydroxybiphenyl dioxygenase"/>
    <property type="match status" value="1"/>
</dbReference>
<dbReference type="InterPro" id="IPR029068">
    <property type="entry name" value="Glyas_Bleomycin-R_OHBP_Dase"/>
</dbReference>
<evidence type="ECO:0000259" key="1">
    <source>
        <dbReference type="PROSITE" id="PS51819"/>
    </source>
</evidence>
<reference evidence="2 3" key="1">
    <citation type="submission" date="2019-03" db="EMBL/GenBank/DDBJ databases">
        <title>Genomic Encyclopedia of Type Strains, Phase IV (KMG-IV): sequencing the most valuable type-strain genomes for metagenomic binning, comparative biology and taxonomic classification.</title>
        <authorList>
            <person name="Goeker M."/>
        </authorList>
    </citation>
    <scope>NUCLEOTIDE SEQUENCE [LARGE SCALE GENOMIC DNA]</scope>
    <source>
        <strain evidence="2 3">DSM 13328</strain>
    </source>
</reference>
<name>A0A484F583_9EURY</name>
<proteinExistence type="predicted"/>
<comment type="caution">
    <text evidence="2">The sequence shown here is derived from an EMBL/GenBank/DDBJ whole genome shotgun (WGS) entry which is preliminary data.</text>
</comment>
<dbReference type="PROSITE" id="PS51819">
    <property type="entry name" value="VOC"/>
    <property type="match status" value="1"/>
</dbReference>
<dbReference type="Pfam" id="PF00903">
    <property type="entry name" value="Glyoxalase"/>
    <property type="match status" value="1"/>
</dbReference>
<organism evidence="2 3">
    <name type="scientific">Methanimicrococcus blatticola</name>
    <dbReference type="NCBI Taxonomy" id="91560"/>
    <lineage>
        <taxon>Archaea</taxon>
        <taxon>Methanobacteriati</taxon>
        <taxon>Methanobacteriota</taxon>
        <taxon>Stenosarchaea group</taxon>
        <taxon>Methanomicrobia</taxon>
        <taxon>Methanosarcinales</taxon>
        <taxon>Methanosarcinaceae</taxon>
        <taxon>Methanimicrococcus</taxon>
    </lineage>
</organism>
<dbReference type="AlphaFoldDB" id="A0A484F583"/>
<dbReference type="Proteomes" id="UP000294855">
    <property type="component" value="Unassembled WGS sequence"/>
</dbReference>
<accession>A0A484F583</accession>